<dbReference type="Proteomes" id="UP000579605">
    <property type="component" value="Unassembled WGS sequence"/>
</dbReference>
<dbReference type="Pfam" id="PF00534">
    <property type="entry name" value="Glycos_transf_1"/>
    <property type="match status" value="1"/>
</dbReference>
<name>A0A852ZFF6_9ACTN</name>
<dbReference type="Pfam" id="PF13579">
    <property type="entry name" value="Glyco_trans_4_4"/>
    <property type="match status" value="1"/>
</dbReference>
<evidence type="ECO:0000256" key="2">
    <source>
        <dbReference type="ARBA" id="ARBA00022679"/>
    </source>
</evidence>
<dbReference type="Gene3D" id="3.40.50.2000">
    <property type="entry name" value="Glycogen Phosphorylase B"/>
    <property type="match status" value="2"/>
</dbReference>
<comment type="caution">
    <text evidence="5">The sequence shown here is derived from an EMBL/GenBank/DDBJ whole genome shotgun (WGS) entry which is preliminary data.</text>
</comment>
<evidence type="ECO:0000259" key="3">
    <source>
        <dbReference type="Pfam" id="PF00534"/>
    </source>
</evidence>
<dbReference type="GO" id="GO:1901137">
    <property type="term" value="P:carbohydrate derivative biosynthetic process"/>
    <property type="evidence" value="ECO:0007669"/>
    <property type="project" value="UniProtKB-ARBA"/>
</dbReference>
<keyword evidence="2 5" id="KW-0808">Transferase</keyword>
<dbReference type="PANTHER" id="PTHR45947">
    <property type="entry name" value="SULFOQUINOVOSYL TRANSFERASE SQD2"/>
    <property type="match status" value="1"/>
</dbReference>
<dbReference type="EMBL" id="JACBZH010000001">
    <property type="protein sequence ID" value="NYH90885.1"/>
    <property type="molecule type" value="Genomic_DNA"/>
</dbReference>
<accession>A0A852ZFF6</accession>
<dbReference type="InterPro" id="IPR028098">
    <property type="entry name" value="Glyco_trans_4-like_N"/>
</dbReference>
<dbReference type="CDD" id="cd03794">
    <property type="entry name" value="GT4_WbuB-like"/>
    <property type="match status" value="1"/>
</dbReference>
<reference evidence="5 6" key="1">
    <citation type="submission" date="2020-07" db="EMBL/GenBank/DDBJ databases">
        <title>Sequencing the genomes of 1000 actinobacteria strains.</title>
        <authorList>
            <person name="Klenk H.-P."/>
        </authorList>
    </citation>
    <scope>NUCLEOTIDE SEQUENCE [LARGE SCALE GENOMIC DNA]</scope>
    <source>
        <strain evidence="5 6">DSM 18448</strain>
    </source>
</reference>
<dbReference type="SUPFAM" id="SSF53756">
    <property type="entry name" value="UDP-Glycosyltransferase/glycogen phosphorylase"/>
    <property type="match status" value="1"/>
</dbReference>
<feature type="domain" description="Glycosyl transferase family 1" evidence="3">
    <location>
        <begin position="225"/>
        <end position="380"/>
    </location>
</feature>
<organism evidence="5 6">
    <name type="scientific">Actinopolymorpha rutila</name>
    <dbReference type="NCBI Taxonomy" id="446787"/>
    <lineage>
        <taxon>Bacteria</taxon>
        <taxon>Bacillati</taxon>
        <taxon>Actinomycetota</taxon>
        <taxon>Actinomycetes</taxon>
        <taxon>Propionibacteriales</taxon>
        <taxon>Actinopolymorphaceae</taxon>
        <taxon>Actinopolymorpha</taxon>
    </lineage>
</organism>
<keyword evidence="6" id="KW-1185">Reference proteome</keyword>
<evidence type="ECO:0000259" key="4">
    <source>
        <dbReference type="Pfam" id="PF13579"/>
    </source>
</evidence>
<evidence type="ECO:0000313" key="5">
    <source>
        <dbReference type="EMBL" id="NYH90885.1"/>
    </source>
</evidence>
<dbReference type="InterPro" id="IPR001296">
    <property type="entry name" value="Glyco_trans_1"/>
</dbReference>
<dbReference type="RefSeq" id="WP_179788564.1">
    <property type="nucleotide sequence ID" value="NZ_BAAARR010000016.1"/>
</dbReference>
<feature type="domain" description="Glycosyltransferase subfamily 4-like N-terminal" evidence="4">
    <location>
        <begin position="25"/>
        <end position="206"/>
    </location>
</feature>
<protein>
    <submittedName>
        <fullName evidence="5">Glycosyltransferase involved in cell wall biosynthesis</fullName>
    </submittedName>
</protein>
<evidence type="ECO:0000256" key="1">
    <source>
        <dbReference type="ARBA" id="ARBA00022676"/>
    </source>
</evidence>
<proteinExistence type="predicted"/>
<keyword evidence="1" id="KW-0328">Glycosyltransferase</keyword>
<dbReference type="GO" id="GO:0016758">
    <property type="term" value="F:hexosyltransferase activity"/>
    <property type="evidence" value="ECO:0007669"/>
    <property type="project" value="TreeGrafter"/>
</dbReference>
<evidence type="ECO:0000313" key="6">
    <source>
        <dbReference type="Proteomes" id="UP000579605"/>
    </source>
</evidence>
<dbReference type="InterPro" id="IPR050194">
    <property type="entry name" value="Glycosyltransferase_grp1"/>
</dbReference>
<gene>
    <name evidence="5" type="ORF">F4554_003523</name>
</gene>
<dbReference type="PANTHER" id="PTHR45947:SF3">
    <property type="entry name" value="SULFOQUINOVOSYL TRANSFERASE SQD2"/>
    <property type="match status" value="1"/>
</dbReference>
<dbReference type="AlphaFoldDB" id="A0A852ZFF6"/>
<sequence>MANASRRPTVLFLTQFFPPETFAGANRAHALAGALAETHALTVVALYPGYPNQNCFEAEAVAGFDSMVPFSIRRRFRFSPHRHRSALGRAAREQWVAFVLALRGLGVRADVVVTSSPTMFLGPVGLVAARMKRAAFVWDVRDITWAMTGEMTGGNRFLRLLASALCSAMWATARRCDLLVAATPGIARMALEAGVAADRIVTVENGITEPLRVALAGSRSRSQRARPVVSYVGLLGKAQELSTLVEAAQRLPDVDFVIAGDGPQRSRLQQQVRRSGCDNVRLVGYVRPAQLPGLFGDSDLLFAQVADSSTLNRTARPSKLLEYMAAGRPIVYAGGGDAATLVTEVGCGVCTAPGDPEGIAATIRQLLDDDQRRGELGRRGATYVDGLPSRDERMRGLARIVQQRFSTSGRPR</sequence>